<evidence type="ECO:0000313" key="7">
    <source>
        <dbReference type="EMBL" id="PSR80041.1"/>
    </source>
</evidence>
<evidence type="ECO:0000256" key="2">
    <source>
        <dbReference type="ARBA" id="ARBA00022679"/>
    </source>
</evidence>
<evidence type="ECO:0000256" key="5">
    <source>
        <dbReference type="SAM" id="MobiDB-lite"/>
    </source>
</evidence>
<dbReference type="GO" id="GO:0003950">
    <property type="term" value="F:NAD+ poly-ADP-ribosyltransferase activity"/>
    <property type="evidence" value="ECO:0007669"/>
    <property type="project" value="InterPro"/>
</dbReference>
<dbReference type="GO" id="GO:0016779">
    <property type="term" value="F:nucleotidyltransferase activity"/>
    <property type="evidence" value="ECO:0007669"/>
    <property type="project" value="UniProtKB-KW"/>
</dbReference>
<dbReference type="InParanoid" id="A0A2T2ZZC1"/>
<keyword evidence="8" id="KW-1185">Reference proteome</keyword>
<keyword evidence="3" id="KW-0548">Nucleotidyltransferase</keyword>
<dbReference type="SUPFAM" id="SSF54495">
    <property type="entry name" value="UBC-like"/>
    <property type="match status" value="1"/>
</dbReference>
<proteinExistence type="predicted"/>
<evidence type="ECO:0000313" key="8">
    <source>
        <dbReference type="Proteomes" id="UP000241462"/>
    </source>
</evidence>
<dbReference type="SUPFAM" id="SSF56399">
    <property type="entry name" value="ADP-ribosylation"/>
    <property type="match status" value="1"/>
</dbReference>
<dbReference type="Gene3D" id="3.90.228.10">
    <property type="match status" value="1"/>
</dbReference>
<dbReference type="PROSITE" id="PS50127">
    <property type="entry name" value="UBC_2"/>
    <property type="match status" value="1"/>
</dbReference>
<dbReference type="STRING" id="2025994.A0A2T2ZZC1"/>
<evidence type="ECO:0000256" key="3">
    <source>
        <dbReference type="ARBA" id="ARBA00022695"/>
    </source>
</evidence>
<keyword evidence="2" id="KW-0808">Transferase</keyword>
<gene>
    <name evidence="7" type="ORF">BD289DRAFT_374688</name>
</gene>
<evidence type="ECO:0000259" key="6">
    <source>
        <dbReference type="PROSITE" id="PS50127"/>
    </source>
</evidence>
<accession>A0A2T2ZZC1</accession>
<dbReference type="Proteomes" id="UP000241462">
    <property type="component" value="Unassembled WGS sequence"/>
</dbReference>
<dbReference type="PANTHER" id="PTHR21328">
    <property type="entry name" value="POLY ADP-RIBOSE POLYMERASE FAMILY, MEMBER PARP"/>
    <property type="match status" value="1"/>
</dbReference>
<dbReference type="InterPro" id="IPR012317">
    <property type="entry name" value="Poly(ADP-ribose)pol_cat_dom"/>
</dbReference>
<sequence length="1188" mass="132993">MSSEQFDADVRSVRSRLETGPIPGVARFDHGKSDGEATFELSHSSLAAALPIRLVSSDIKAYPDDHHFILQTDAENPPPGIVEALGDLQNFTFGQNLYNSLRDVSRGLQRALDLAAAQEDQDHDSWADCEDPFPLDNASDDDDDDFDNYDAFSDQVDDDAMHDTTKLQKSLNLVSDSPGARSQVRQKMKRDLRKARSVGIKVSILSGRGTKNSSHLISLSVRASKLGLSLEALEAWDIEPSEYIVLLFQIGEPYVAADQVVLDSTLSFNVGFRLGKCSHYKPNVRSAHRALGLECPPHVANDDDSGSREFNKLFISASLDQFMNAEFLALFRIRMAHGYDTWADTTTHLKILKFKPAHFAAAAKAKSTSKSVKAEAQPPPPPPIKDIASSAAILRFNSFSEPHSNVSTPLVAMQFAMHYLARCTEYCLCCHQRLAQGFEALKPFVCQEPLCLFQYITMGFGPSIEDEIKSRPYVVDLLISLCYSSVRMSVNHLAGPHSIREFPTGLCMKVPRSDSPERQSSKDYISVSVDLLKKQLFVNPKQDIGSITGNTWVVLSRRSPYNHAWLRHQAYLGYVDNDKRTAEIQTLHLDPSITANDRTRVEGRVKMRLYVYNAQFDDLDSTGMAQAMVNVLETLPPICNLREYLLRNPLQTLKHYPGLTPAVLTLLQWIVASNRSCILQVTGVQDSHATDQSMLQSIKVRTQEALCPLTAEYVQFRFLQGTPDKEIRFQRALSRFIDQTQFPTLFAWHGSSLSNWHSILRQGLDFRNVANGRTYGNGVYLSPFHETSQGYAKSNSIYWPNSALNATNVMALCEIINRPQNFVSTQPHYVLKDIDWVQCRYLVVKTHGATGMSADISADSEMSKEVLQDPLRKVYGPGRIDLRIPSKVFPSNRFEGLKGHQEPRPSSKRTHTSFQADLDTDEEDEADLEVLYSDDEDGQLPPHKKITSDMSPDPDLEDSNAELQAEYQRPETPPNTDFRPGTLDLTSIPRLALPAWANANSSKRLALDIKRLQQIQAETAVHELGWYVDFETIENMFQWIVELHSFDPILPLAQDMREAGISSVVLEVRFGRDYPYTPPFIRVIRPQFLPFMHGGGGHVTLGGAVCMELLTSDGWLPTTTMEAVFLSIKMAMSSSDPRPARLNARSGICRDYSPLEAIQAFERAAARHGWTVPADSRENALQVASDRL</sequence>
<dbReference type="EMBL" id="KZ678546">
    <property type="protein sequence ID" value="PSR80041.1"/>
    <property type="molecule type" value="Genomic_DNA"/>
</dbReference>
<feature type="region of interest" description="Disordered" evidence="5">
    <location>
        <begin position="119"/>
        <end position="147"/>
    </location>
</feature>
<dbReference type="AlphaFoldDB" id="A0A2T2ZZC1"/>
<feature type="compositionally biased region" description="Acidic residues" evidence="5">
    <location>
        <begin position="918"/>
        <end position="938"/>
    </location>
</feature>
<dbReference type="InterPro" id="IPR051838">
    <property type="entry name" value="ARTD_PARP"/>
</dbReference>
<dbReference type="Gene3D" id="3.10.110.10">
    <property type="entry name" value="Ubiquitin Conjugating Enzyme"/>
    <property type="match status" value="1"/>
</dbReference>
<organism evidence="7 8">
    <name type="scientific">Coniella lustricola</name>
    <dbReference type="NCBI Taxonomy" id="2025994"/>
    <lineage>
        <taxon>Eukaryota</taxon>
        <taxon>Fungi</taxon>
        <taxon>Dikarya</taxon>
        <taxon>Ascomycota</taxon>
        <taxon>Pezizomycotina</taxon>
        <taxon>Sordariomycetes</taxon>
        <taxon>Sordariomycetidae</taxon>
        <taxon>Diaporthales</taxon>
        <taxon>Schizoparmaceae</taxon>
        <taxon>Coniella</taxon>
    </lineage>
</organism>
<evidence type="ECO:0000256" key="4">
    <source>
        <dbReference type="ARBA" id="ARBA00023027"/>
    </source>
</evidence>
<dbReference type="Pfam" id="PF00179">
    <property type="entry name" value="UQ_con"/>
    <property type="match status" value="1"/>
</dbReference>
<dbReference type="InterPro" id="IPR016135">
    <property type="entry name" value="UBQ-conjugating_enzyme/RWD"/>
</dbReference>
<name>A0A2T2ZZC1_9PEZI</name>
<dbReference type="CDD" id="cd23802">
    <property type="entry name" value="UBCc_UBE2Q"/>
    <property type="match status" value="1"/>
</dbReference>
<reference evidence="7 8" key="1">
    <citation type="journal article" date="2018" name="Mycol. Prog.">
        <title>Coniella lustricola, a new species from submerged detritus.</title>
        <authorList>
            <person name="Raudabaugh D.B."/>
            <person name="Iturriaga T."/>
            <person name="Carver A."/>
            <person name="Mondo S."/>
            <person name="Pangilinan J."/>
            <person name="Lipzen A."/>
            <person name="He G."/>
            <person name="Amirebrahimi M."/>
            <person name="Grigoriev I.V."/>
            <person name="Miller A.N."/>
        </authorList>
    </citation>
    <scope>NUCLEOTIDE SEQUENCE [LARGE SCALE GENOMIC DNA]</scope>
    <source>
        <strain evidence="7 8">B22-T-1</strain>
    </source>
</reference>
<feature type="domain" description="UBC core" evidence="6">
    <location>
        <begin position="1000"/>
        <end position="1170"/>
    </location>
</feature>
<dbReference type="OrthoDB" id="109543at2759"/>
<keyword evidence="1" id="KW-0328">Glycosyltransferase</keyword>
<protein>
    <recommendedName>
        <fullName evidence="6">UBC core domain-containing protein</fullName>
    </recommendedName>
</protein>
<feature type="region of interest" description="Disordered" evidence="5">
    <location>
        <begin position="891"/>
        <end position="959"/>
    </location>
</feature>
<keyword evidence="4" id="KW-0520">NAD</keyword>
<evidence type="ECO:0000256" key="1">
    <source>
        <dbReference type="ARBA" id="ARBA00022676"/>
    </source>
</evidence>
<feature type="compositionally biased region" description="Basic and acidic residues" evidence="5">
    <location>
        <begin position="895"/>
        <end position="905"/>
    </location>
</feature>
<dbReference type="Pfam" id="PF00644">
    <property type="entry name" value="PARP"/>
    <property type="match status" value="1"/>
</dbReference>
<dbReference type="InterPro" id="IPR000608">
    <property type="entry name" value="UBC"/>
</dbReference>